<sequence>MNAAIRGKLISSNPFAELKSTVKGNPNRFYFVTEEEAQKVINACPNSEWRLIFALTRYGGLRMPSELTGLR</sequence>
<evidence type="ECO:0008006" key="3">
    <source>
        <dbReference type="Google" id="ProtNLM"/>
    </source>
</evidence>
<name>A0A517VXF6_9PLAN</name>
<dbReference type="AlphaFoldDB" id="A0A517VXF6"/>
<proteinExistence type="predicted"/>
<evidence type="ECO:0000313" key="2">
    <source>
        <dbReference type="Proteomes" id="UP000318704"/>
    </source>
</evidence>
<dbReference type="SUPFAM" id="SSF56349">
    <property type="entry name" value="DNA breaking-rejoining enzymes"/>
    <property type="match status" value="1"/>
</dbReference>
<dbReference type="Proteomes" id="UP000318704">
    <property type="component" value="Chromosome"/>
</dbReference>
<gene>
    <name evidence="1" type="ORF">V144x_31610</name>
</gene>
<dbReference type="InterPro" id="IPR011010">
    <property type="entry name" value="DNA_brk_join_enz"/>
</dbReference>
<dbReference type="KEGG" id="gaw:V144x_31610"/>
<organism evidence="1 2">
    <name type="scientific">Gimesia aquarii</name>
    <dbReference type="NCBI Taxonomy" id="2527964"/>
    <lineage>
        <taxon>Bacteria</taxon>
        <taxon>Pseudomonadati</taxon>
        <taxon>Planctomycetota</taxon>
        <taxon>Planctomycetia</taxon>
        <taxon>Planctomycetales</taxon>
        <taxon>Planctomycetaceae</taxon>
        <taxon>Gimesia</taxon>
    </lineage>
</organism>
<evidence type="ECO:0000313" key="1">
    <source>
        <dbReference type="EMBL" id="QDT97681.1"/>
    </source>
</evidence>
<dbReference type="RefSeq" id="WP_144985990.1">
    <property type="nucleotide sequence ID" value="NZ_CP037920.1"/>
</dbReference>
<reference evidence="1 2" key="1">
    <citation type="submission" date="2019-03" db="EMBL/GenBank/DDBJ databases">
        <title>Deep-cultivation of Planctomycetes and their phenomic and genomic characterization uncovers novel biology.</title>
        <authorList>
            <person name="Wiegand S."/>
            <person name="Jogler M."/>
            <person name="Boedeker C."/>
            <person name="Pinto D."/>
            <person name="Vollmers J."/>
            <person name="Rivas-Marin E."/>
            <person name="Kohn T."/>
            <person name="Peeters S.H."/>
            <person name="Heuer A."/>
            <person name="Rast P."/>
            <person name="Oberbeckmann S."/>
            <person name="Bunk B."/>
            <person name="Jeske O."/>
            <person name="Meyerdierks A."/>
            <person name="Storesund J.E."/>
            <person name="Kallscheuer N."/>
            <person name="Luecker S."/>
            <person name="Lage O.M."/>
            <person name="Pohl T."/>
            <person name="Merkel B.J."/>
            <person name="Hornburger P."/>
            <person name="Mueller R.-W."/>
            <person name="Bruemmer F."/>
            <person name="Labrenz M."/>
            <person name="Spormann A.M."/>
            <person name="Op den Camp H."/>
            <person name="Overmann J."/>
            <person name="Amann R."/>
            <person name="Jetten M.S.M."/>
            <person name="Mascher T."/>
            <person name="Medema M.H."/>
            <person name="Devos D.P."/>
            <person name="Kaster A.-K."/>
            <person name="Ovreas L."/>
            <person name="Rohde M."/>
            <person name="Galperin M.Y."/>
            <person name="Jogler C."/>
        </authorList>
    </citation>
    <scope>NUCLEOTIDE SEQUENCE [LARGE SCALE GENOMIC DNA]</scope>
    <source>
        <strain evidence="1 2">V144</strain>
    </source>
</reference>
<protein>
    <recommendedName>
        <fullName evidence="3">Phage integrase family protein</fullName>
    </recommendedName>
</protein>
<dbReference type="GO" id="GO:0003677">
    <property type="term" value="F:DNA binding"/>
    <property type="evidence" value="ECO:0007669"/>
    <property type="project" value="InterPro"/>
</dbReference>
<dbReference type="EMBL" id="CP037920">
    <property type="protein sequence ID" value="QDT97681.1"/>
    <property type="molecule type" value="Genomic_DNA"/>
</dbReference>
<accession>A0A517VXF6</accession>